<accession>A0AA88TN29</accession>
<protein>
    <submittedName>
        <fullName evidence="1">Uncharacterized protein</fullName>
    </submittedName>
</protein>
<sequence>MRRKVLGLQEAVQVYAWPSRAQVIHSSGVAVNYCPYRLTTGEAQIWKSMKGFCTPLRLIQGFRSNWVQHLLKYGLMRDCDQYIHLVFSNT</sequence>
<reference evidence="1" key="1">
    <citation type="submission" date="2023-08" db="EMBL/GenBank/DDBJ databases">
        <title>Chromosome-level Genome Assembly of mud carp (Cirrhinus molitorella).</title>
        <authorList>
            <person name="Liu H."/>
        </authorList>
    </citation>
    <scope>NUCLEOTIDE SEQUENCE</scope>
    <source>
        <strain evidence="1">Prfri</strain>
        <tissue evidence="1">Muscle</tissue>
    </source>
</reference>
<evidence type="ECO:0000313" key="1">
    <source>
        <dbReference type="EMBL" id="KAK2896616.1"/>
    </source>
</evidence>
<dbReference type="AlphaFoldDB" id="A0AA88TN29"/>
<comment type="caution">
    <text evidence="1">The sequence shown here is derived from an EMBL/GenBank/DDBJ whole genome shotgun (WGS) entry which is preliminary data.</text>
</comment>
<dbReference type="EMBL" id="JAUYZG010000010">
    <property type="protein sequence ID" value="KAK2896616.1"/>
    <property type="molecule type" value="Genomic_DNA"/>
</dbReference>
<dbReference type="Proteomes" id="UP001187343">
    <property type="component" value="Unassembled WGS sequence"/>
</dbReference>
<organism evidence="1 2">
    <name type="scientific">Cirrhinus molitorella</name>
    <name type="common">mud carp</name>
    <dbReference type="NCBI Taxonomy" id="172907"/>
    <lineage>
        <taxon>Eukaryota</taxon>
        <taxon>Metazoa</taxon>
        <taxon>Chordata</taxon>
        <taxon>Craniata</taxon>
        <taxon>Vertebrata</taxon>
        <taxon>Euteleostomi</taxon>
        <taxon>Actinopterygii</taxon>
        <taxon>Neopterygii</taxon>
        <taxon>Teleostei</taxon>
        <taxon>Ostariophysi</taxon>
        <taxon>Cypriniformes</taxon>
        <taxon>Cyprinidae</taxon>
        <taxon>Labeoninae</taxon>
        <taxon>Labeonini</taxon>
        <taxon>Cirrhinus</taxon>
    </lineage>
</organism>
<name>A0AA88TN29_9TELE</name>
<gene>
    <name evidence="1" type="ORF">Q8A67_011104</name>
</gene>
<evidence type="ECO:0000313" key="2">
    <source>
        <dbReference type="Proteomes" id="UP001187343"/>
    </source>
</evidence>
<keyword evidence="2" id="KW-1185">Reference proteome</keyword>
<proteinExistence type="predicted"/>